<keyword evidence="1 7" id="KW-0547">Nucleotide-binding</keyword>
<dbReference type="AlphaFoldDB" id="A0A1H6L179"/>
<dbReference type="PROSITE" id="PS51194">
    <property type="entry name" value="HELICASE_CTER"/>
    <property type="match status" value="1"/>
</dbReference>
<dbReference type="Gene3D" id="3.40.50.300">
    <property type="entry name" value="P-loop containing nucleotide triphosphate hydrolases"/>
    <property type="match status" value="2"/>
</dbReference>
<dbReference type="InterPro" id="IPR014001">
    <property type="entry name" value="Helicase_ATP-bd"/>
</dbReference>
<evidence type="ECO:0000259" key="10">
    <source>
        <dbReference type="PROSITE" id="PS51195"/>
    </source>
</evidence>
<evidence type="ECO:0000313" key="12">
    <source>
        <dbReference type="Proteomes" id="UP000199371"/>
    </source>
</evidence>
<comment type="similarity">
    <text evidence="5 7">Belongs to the DEAD box helicase family.</text>
</comment>
<evidence type="ECO:0000256" key="7">
    <source>
        <dbReference type="RuleBase" id="RU000492"/>
    </source>
</evidence>
<dbReference type="CDD" id="cd00268">
    <property type="entry name" value="DEADc"/>
    <property type="match status" value="1"/>
</dbReference>
<keyword evidence="2 7" id="KW-0378">Hydrolase</keyword>
<dbReference type="InterPro" id="IPR027417">
    <property type="entry name" value="P-loop_NTPase"/>
</dbReference>
<dbReference type="SMART" id="SM00487">
    <property type="entry name" value="DEXDc"/>
    <property type="match status" value="1"/>
</dbReference>
<evidence type="ECO:0000259" key="9">
    <source>
        <dbReference type="PROSITE" id="PS51194"/>
    </source>
</evidence>
<feature type="domain" description="DEAD-box RNA helicase Q" evidence="10">
    <location>
        <begin position="1"/>
        <end position="29"/>
    </location>
</feature>
<dbReference type="SUPFAM" id="SSF52540">
    <property type="entry name" value="P-loop containing nucleoside triphosphate hydrolases"/>
    <property type="match status" value="1"/>
</dbReference>
<dbReference type="RefSeq" id="WP_092791634.1">
    <property type="nucleotide sequence ID" value="NZ_FNXF01000004.1"/>
</dbReference>
<dbReference type="GO" id="GO:0003724">
    <property type="term" value="F:RNA helicase activity"/>
    <property type="evidence" value="ECO:0007669"/>
    <property type="project" value="InterPro"/>
</dbReference>
<dbReference type="InterPro" id="IPR044742">
    <property type="entry name" value="DEAD/DEAH_RhlB"/>
</dbReference>
<organism evidence="11 12">
    <name type="scientific">Rheinheimera pacifica</name>
    <dbReference type="NCBI Taxonomy" id="173990"/>
    <lineage>
        <taxon>Bacteria</taxon>
        <taxon>Pseudomonadati</taxon>
        <taxon>Pseudomonadota</taxon>
        <taxon>Gammaproteobacteria</taxon>
        <taxon>Chromatiales</taxon>
        <taxon>Chromatiaceae</taxon>
        <taxon>Rheinheimera</taxon>
    </lineage>
</organism>
<dbReference type="PROSITE" id="PS51195">
    <property type="entry name" value="Q_MOTIF"/>
    <property type="match status" value="1"/>
</dbReference>
<dbReference type="GO" id="GO:0005524">
    <property type="term" value="F:ATP binding"/>
    <property type="evidence" value="ECO:0007669"/>
    <property type="project" value="UniProtKB-KW"/>
</dbReference>
<feature type="short sequence motif" description="Q motif" evidence="6">
    <location>
        <begin position="1"/>
        <end position="29"/>
    </location>
</feature>
<feature type="domain" description="Helicase ATP-binding" evidence="8">
    <location>
        <begin position="32"/>
        <end position="207"/>
    </location>
</feature>
<evidence type="ECO:0000259" key="8">
    <source>
        <dbReference type="PROSITE" id="PS51192"/>
    </source>
</evidence>
<evidence type="ECO:0000256" key="1">
    <source>
        <dbReference type="ARBA" id="ARBA00022741"/>
    </source>
</evidence>
<evidence type="ECO:0000256" key="3">
    <source>
        <dbReference type="ARBA" id="ARBA00022806"/>
    </source>
</evidence>
<dbReference type="InterPro" id="IPR050079">
    <property type="entry name" value="DEAD_box_RNA_helicase"/>
</dbReference>
<dbReference type="InterPro" id="IPR001650">
    <property type="entry name" value="Helicase_C-like"/>
</dbReference>
<evidence type="ECO:0000256" key="2">
    <source>
        <dbReference type="ARBA" id="ARBA00022801"/>
    </source>
</evidence>
<dbReference type="InterPro" id="IPR011545">
    <property type="entry name" value="DEAD/DEAH_box_helicase_dom"/>
</dbReference>
<dbReference type="STRING" id="173990.SAMN05660691_01358"/>
<keyword evidence="3 7" id="KW-0347">Helicase</keyword>
<dbReference type="PROSITE" id="PS51192">
    <property type="entry name" value="HELICASE_ATP_BIND_1"/>
    <property type="match status" value="1"/>
</dbReference>
<gene>
    <name evidence="11" type="ORF">SAMN05660691_01358</name>
</gene>
<dbReference type="GO" id="GO:0005829">
    <property type="term" value="C:cytosol"/>
    <property type="evidence" value="ECO:0007669"/>
    <property type="project" value="TreeGrafter"/>
</dbReference>
<dbReference type="PANTHER" id="PTHR47959">
    <property type="entry name" value="ATP-DEPENDENT RNA HELICASE RHLE-RELATED"/>
    <property type="match status" value="1"/>
</dbReference>
<keyword evidence="12" id="KW-1185">Reference proteome</keyword>
<protein>
    <submittedName>
        <fullName evidence="11">Superfamily II DNA and RNA helicase</fullName>
    </submittedName>
</protein>
<dbReference type="EMBL" id="FNXF01000004">
    <property type="protein sequence ID" value="SEH78028.1"/>
    <property type="molecule type" value="Genomic_DNA"/>
</dbReference>
<proteinExistence type="inferred from homology"/>
<evidence type="ECO:0000256" key="4">
    <source>
        <dbReference type="ARBA" id="ARBA00022840"/>
    </source>
</evidence>
<dbReference type="Pfam" id="PF00271">
    <property type="entry name" value="Helicase_C"/>
    <property type="match status" value="1"/>
</dbReference>
<dbReference type="Pfam" id="PF00270">
    <property type="entry name" value="DEAD"/>
    <property type="match status" value="1"/>
</dbReference>
<dbReference type="PROSITE" id="PS00039">
    <property type="entry name" value="DEAD_ATP_HELICASE"/>
    <property type="match status" value="1"/>
</dbReference>
<dbReference type="Proteomes" id="UP000199371">
    <property type="component" value="Unassembled WGS sequence"/>
</dbReference>
<sequence>MPFNDLSLDPRLMRSVQHLGFVKPTEIQHEAIPAVMVGRDLIVSSQTGSGKTLAYLLPMMQRLLKSRPLSKRDARALILAPTRELAKQVYAQLRLFVSNTPLTSALIVGGENFNDQEKLLKREPNIIVATPGRFVDHLEHKSVFINGLEMLILDEADRMLDLGFMPQLTVINKAADHRLRQTLLFSATLDHAEVDELTLALLKNPYRVAVGASHQQHQDISQRFYLADHLTHKEALLQHFLQQDDIKQLIIFTATREDAERLAQLCEQLGRSAVGLSGKLTQSSRNAVMQAFATGKHQVLVTTDLASRGLDLLQVSHVINFDLPKHAEEYVHRIGRTGRAGAKGQAISLVGPKDIAALERIEAFLRQPTTFSEVEGLAAKFDGKPKVAKAAVKAVAGKKAVQGKAKAKTVKPVVKNKPQFFEGGDDGLAPVRRRQK</sequence>
<evidence type="ECO:0000256" key="5">
    <source>
        <dbReference type="ARBA" id="ARBA00038437"/>
    </source>
</evidence>
<evidence type="ECO:0000313" key="11">
    <source>
        <dbReference type="EMBL" id="SEH78028.1"/>
    </source>
</evidence>
<dbReference type="GO" id="GO:0003676">
    <property type="term" value="F:nucleic acid binding"/>
    <property type="evidence" value="ECO:0007669"/>
    <property type="project" value="InterPro"/>
</dbReference>
<dbReference type="CDD" id="cd18787">
    <property type="entry name" value="SF2_C_DEAD"/>
    <property type="match status" value="1"/>
</dbReference>
<dbReference type="GO" id="GO:0016787">
    <property type="term" value="F:hydrolase activity"/>
    <property type="evidence" value="ECO:0007669"/>
    <property type="project" value="UniProtKB-KW"/>
</dbReference>
<keyword evidence="4 7" id="KW-0067">ATP-binding</keyword>
<feature type="domain" description="Helicase C-terminal" evidence="9">
    <location>
        <begin position="235"/>
        <end position="382"/>
    </location>
</feature>
<dbReference type="InterPro" id="IPR014014">
    <property type="entry name" value="RNA_helicase_DEAD_Q_motif"/>
</dbReference>
<dbReference type="PANTHER" id="PTHR47959:SF17">
    <property type="entry name" value="ATP-DEPENDENT RNA HELICASE DEAD BOX FAMILY"/>
    <property type="match status" value="1"/>
</dbReference>
<evidence type="ECO:0000256" key="6">
    <source>
        <dbReference type="PROSITE-ProRule" id="PRU00552"/>
    </source>
</evidence>
<dbReference type="SMART" id="SM00490">
    <property type="entry name" value="HELICc"/>
    <property type="match status" value="1"/>
</dbReference>
<name>A0A1H6L179_9GAMM</name>
<reference evidence="12" key="1">
    <citation type="submission" date="2016-10" db="EMBL/GenBank/DDBJ databases">
        <authorList>
            <person name="Varghese N."/>
            <person name="Submissions S."/>
        </authorList>
    </citation>
    <scope>NUCLEOTIDE SEQUENCE [LARGE SCALE GENOMIC DNA]</scope>
    <source>
        <strain evidence="12">DSM 17616</strain>
    </source>
</reference>
<accession>A0A1H6L179</accession>
<dbReference type="InterPro" id="IPR000629">
    <property type="entry name" value="RNA-helicase_DEAD-box_CS"/>
</dbReference>
<dbReference type="OrthoDB" id="9805696at2"/>